<gene>
    <name evidence="3" type="ORF">TSAR_008217</name>
</gene>
<protein>
    <recommendedName>
        <fullName evidence="2">DUF4817 domain-containing protein</fullName>
    </recommendedName>
</protein>
<feature type="domain" description="DUF4817" evidence="2">
    <location>
        <begin position="8"/>
        <end position="50"/>
    </location>
</feature>
<dbReference type="OrthoDB" id="7545861at2759"/>
<organism evidence="3 4">
    <name type="scientific">Trichomalopsis sarcophagae</name>
    <dbReference type="NCBI Taxonomy" id="543379"/>
    <lineage>
        <taxon>Eukaryota</taxon>
        <taxon>Metazoa</taxon>
        <taxon>Ecdysozoa</taxon>
        <taxon>Arthropoda</taxon>
        <taxon>Hexapoda</taxon>
        <taxon>Insecta</taxon>
        <taxon>Pterygota</taxon>
        <taxon>Neoptera</taxon>
        <taxon>Endopterygota</taxon>
        <taxon>Hymenoptera</taxon>
        <taxon>Apocrita</taxon>
        <taxon>Proctotrupomorpha</taxon>
        <taxon>Chalcidoidea</taxon>
        <taxon>Pteromalidae</taxon>
        <taxon>Pteromalinae</taxon>
        <taxon>Trichomalopsis</taxon>
    </lineage>
</organism>
<dbReference type="Pfam" id="PF16087">
    <property type="entry name" value="DUF4817"/>
    <property type="match status" value="1"/>
</dbReference>
<keyword evidence="1" id="KW-0472">Membrane</keyword>
<dbReference type="AlphaFoldDB" id="A0A232EHA7"/>
<evidence type="ECO:0000259" key="2">
    <source>
        <dbReference type="Pfam" id="PF16087"/>
    </source>
</evidence>
<comment type="caution">
    <text evidence="3">The sequence shown here is derived from an EMBL/GenBank/DDBJ whole genome shotgun (WGS) entry which is preliminary data.</text>
</comment>
<keyword evidence="1" id="KW-0812">Transmembrane</keyword>
<proteinExistence type="predicted"/>
<dbReference type="EMBL" id="NNAY01004531">
    <property type="protein sequence ID" value="OXU17757.1"/>
    <property type="molecule type" value="Genomic_DNA"/>
</dbReference>
<evidence type="ECO:0000313" key="4">
    <source>
        <dbReference type="Proteomes" id="UP000215335"/>
    </source>
</evidence>
<keyword evidence="1" id="KW-1133">Transmembrane helix</keyword>
<accession>A0A232EHA7</accession>
<keyword evidence="4" id="KW-1185">Reference proteome</keyword>
<reference evidence="3 4" key="1">
    <citation type="journal article" date="2017" name="Curr. Biol.">
        <title>The Evolution of Venom by Co-option of Single-Copy Genes.</title>
        <authorList>
            <person name="Martinson E.O."/>
            <person name="Mrinalini"/>
            <person name="Kelkar Y.D."/>
            <person name="Chang C.H."/>
            <person name="Werren J.H."/>
        </authorList>
    </citation>
    <scope>NUCLEOTIDE SEQUENCE [LARGE SCALE GENOMIC DNA]</scope>
    <source>
        <strain evidence="3 4">Alberta</strain>
        <tissue evidence="3">Whole body</tissue>
    </source>
</reference>
<evidence type="ECO:0000256" key="1">
    <source>
        <dbReference type="SAM" id="Phobius"/>
    </source>
</evidence>
<name>A0A232EHA7_9HYME</name>
<dbReference type="Proteomes" id="UP000215335">
    <property type="component" value="Unassembled WGS sequence"/>
</dbReference>
<feature type="transmembrane region" description="Helical" evidence="1">
    <location>
        <begin position="65"/>
        <end position="83"/>
    </location>
</feature>
<sequence>MADYSPNEIVDMIIVLGECHNNYNAAAKLYAERFPDSRHPTNITIHKLVDDSLLAKADAVSTTKMMHVLLPFLQLFLFCYFCTTREDMQDRIRQACAAILRQITEHRTTFSTLFNFVPTSK</sequence>
<evidence type="ECO:0000313" key="3">
    <source>
        <dbReference type="EMBL" id="OXU17757.1"/>
    </source>
</evidence>
<dbReference type="InterPro" id="IPR032135">
    <property type="entry name" value="DUF4817"/>
</dbReference>